<gene>
    <name evidence="2" type="ORF">SAMN05661012_04340</name>
    <name evidence="3" type="ORF">SR876_02670</name>
</gene>
<sequence>MDTITFKNLPKLHMNLLAQLVQNIVNAINPAKIICYGYRINTINHWSCFGEPNMFGDKPIPTFYLLILTNSNEKRSNHEISDLTEQCATSLGANVAIISQHLETANNAFENNSRFISAVYNQGTILFNIDGSVMPGAANERDCSDLKDLINDSWNRYFGMSQRFLTTADFCFTNGWYEQAVFDLHQSVEHACAAVLRVMMGFRPTTHNISRLLGLIGNFSQALTMVFPRQTKEETDLFNILNRAYSESRYNDKYVVSVEVANILRVRVADFLSIAQEIYDKKRLSLESNQPISFPLKYDKK</sequence>
<dbReference type="EMBL" id="CP140154">
    <property type="protein sequence ID" value="WQG90384.1"/>
    <property type="molecule type" value="Genomic_DNA"/>
</dbReference>
<accession>A0A1K1RW96</accession>
<dbReference type="Proteomes" id="UP000183788">
    <property type="component" value="Unassembled WGS sequence"/>
</dbReference>
<dbReference type="PROSITE" id="PS50910">
    <property type="entry name" value="HEPN"/>
    <property type="match status" value="1"/>
</dbReference>
<dbReference type="SMART" id="SM00748">
    <property type="entry name" value="HEPN"/>
    <property type="match status" value="1"/>
</dbReference>
<dbReference type="EMBL" id="FPIZ01000015">
    <property type="protein sequence ID" value="SFW76369.1"/>
    <property type="molecule type" value="Genomic_DNA"/>
</dbReference>
<evidence type="ECO:0000313" key="4">
    <source>
        <dbReference type="Proteomes" id="UP000183788"/>
    </source>
</evidence>
<dbReference type="Pfam" id="PF05168">
    <property type="entry name" value="HEPN"/>
    <property type="match status" value="1"/>
</dbReference>
<evidence type="ECO:0000313" key="5">
    <source>
        <dbReference type="Proteomes" id="UP001326715"/>
    </source>
</evidence>
<evidence type="ECO:0000313" key="2">
    <source>
        <dbReference type="EMBL" id="SFW76369.1"/>
    </source>
</evidence>
<dbReference type="STRING" id="1004.SAMN05661012_04340"/>
<dbReference type="Gene3D" id="1.20.120.330">
    <property type="entry name" value="Nucleotidyltransferases domain 2"/>
    <property type="match status" value="1"/>
</dbReference>
<keyword evidence="5" id="KW-1185">Reference proteome</keyword>
<dbReference type="InterPro" id="IPR007842">
    <property type="entry name" value="HEPN_dom"/>
</dbReference>
<feature type="domain" description="HEPN" evidence="1">
    <location>
        <begin position="158"/>
        <end position="278"/>
    </location>
</feature>
<dbReference type="SUPFAM" id="SSF81593">
    <property type="entry name" value="Nucleotidyltransferase substrate binding subunit/domain"/>
    <property type="match status" value="1"/>
</dbReference>
<dbReference type="RefSeq" id="WP_072363331.1">
    <property type="nucleotide sequence ID" value="NZ_CP139972.1"/>
</dbReference>
<proteinExistence type="predicted"/>
<organism evidence="2 4">
    <name type="scientific">Chitinophaga sancti</name>
    <dbReference type="NCBI Taxonomy" id="1004"/>
    <lineage>
        <taxon>Bacteria</taxon>
        <taxon>Pseudomonadati</taxon>
        <taxon>Bacteroidota</taxon>
        <taxon>Chitinophagia</taxon>
        <taxon>Chitinophagales</taxon>
        <taxon>Chitinophagaceae</taxon>
        <taxon>Chitinophaga</taxon>
    </lineage>
</organism>
<evidence type="ECO:0000313" key="3">
    <source>
        <dbReference type="EMBL" id="WQG90384.1"/>
    </source>
</evidence>
<protein>
    <submittedName>
        <fullName evidence="2">HEPN domain-containing protein</fullName>
    </submittedName>
</protein>
<dbReference type="Proteomes" id="UP001326715">
    <property type="component" value="Chromosome"/>
</dbReference>
<reference evidence="3 5" key="2">
    <citation type="submission" date="2023-11" db="EMBL/GenBank/DDBJ databases">
        <title>MicrobeMod: A computational toolkit for identifying prokaryotic methylation and restriction-modification with nanopore sequencing.</title>
        <authorList>
            <person name="Crits-Christoph A."/>
            <person name="Kang S.C."/>
            <person name="Lee H."/>
            <person name="Ostrov N."/>
        </authorList>
    </citation>
    <scope>NUCLEOTIDE SEQUENCE [LARGE SCALE GENOMIC DNA]</scope>
    <source>
        <strain evidence="3 5">ATCC 23090</strain>
    </source>
</reference>
<dbReference type="OrthoDB" id="634374at2"/>
<dbReference type="AlphaFoldDB" id="A0A1K1RW96"/>
<name>A0A1K1RW96_9BACT</name>
<evidence type="ECO:0000259" key="1">
    <source>
        <dbReference type="PROSITE" id="PS50910"/>
    </source>
</evidence>
<reference evidence="2 4" key="1">
    <citation type="submission" date="2016-11" db="EMBL/GenBank/DDBJ databases">
        <authorList>
            <person name="Jaros S."/>
            <person name="Januszkiewicz K."/>
            <person name="Wedrychowicz H."/>
        </authorList>
    </citation>
    <scope>NUCLEOTIDE SEQUENCE [LARGE SCALE GENOMIC DNA]</scope>
    <source>
        <strain evidence="2 4">DSM 784</strain>
    </source>
</reference>